<dbReference type="InterPro" id="IPR046373">
    <property type="entry name" value="Acyl-CoA_Oxase/DH_mid-dom_sf"/>
</dbReference>
<dbReference type="InterPro" id="IPR006089">
    <property type="entry name" value="Acyl-CoA_DH_CS"/>
</dbReference>
<dbReference type="SUPFAM" id="SSF47203">
    <property type="entry name" value="Acyl-CoA dehydrogenase C-terminal domain-like"/>
    <property type="match status" value="1"/>
</dbReference>
<dbReference type="Gene3D" id="2.40.110.10">
    <property type="entry name" value="Butyryl-CoA Dehydrogenase, subunit A, domain 2"/>
    <property type="match status" value="1"/>
</dbReference>
<dbReference type="InterPro" id="IPR009075">
    <property type="entry name" value="AcylCo_DH/oxidase_C"/>
</dbReference>
<comment type="similarity">
    <text evidence="2 5">Belongs to the acyl-CoA dehydrogenase family.</text>
</comment>
<dbReference type="EMBL" id="QXEC01000003">
    <property type="protein sequence ID" value="RIV40317.1"/>
    <property type="molecule type" value="Genomic_DNA"/>
</dbReference>
<dbReference type="SUPFAM" id="SSF56645">
    <property type="entry name" value="Acyl-CoA dehydrogenase NM domain-like"/>
    <property type="match status" value="1"/>
</dbReference>
<dbReference type="Proteomes" id="UP000283832">
    <property type="component" value="Unassembled WGS sequence"/>
</dbReference>
<evidence type="ECO:0000256" key="2">
    <source>
        <dbReference type="ARBA" id="ARBA00009347"/>
    </source>
</evidence>
<dbReference type="PANTHER" id="PTHR43884:SF12">
    <property type="entry name" value="ISOVALERYL-COA DEHYDROGENASE, MITOCHONDRIAL-RELATED"/>
    <property type="match status" value="1"/>
</dbReference>
<comment type="caution">
    <text evidence="8">The sequence shown here is derived from an EMBL/GenBank/DDBJ whole genome shotgun (WGS) entry which is preliminary data.</text>
</comment>
<dbReference type="Gene3D" id="1.20.140.10">
    <property type="entry name" value="Butyryl-CoA Dehydrogenase, subunit A, domain 3"/>
    <property type="match status" value="1"/>
</dbReference>
<dbReference type="InterPro" id="IPR009100">
    <property type="entry name" value="AcylCoA_DH/oxidase_NM_dom_sf"/>
</dbReference>
<dbReference type="InterPro" id="IPR006091">
    <property type="entry name" value="Acyl-CoA_Oxase/DH_mid-dom"/>
</dbReference>
<evidence type="ECO:0000256" key="3">
    <source>
        <dbReference type="ARBA" id="ARBA00022630"/>
    </source>
</evidence>
<evidence type="ECO:0000259" key="6">
    <source>
        <dbReference type="Pfam" id="PF00441"/>
    </source>
</evidence>
<keyword evidence="3 5" id="KW-0285">Flavoprotein</keyword>
<reference evidence="8 9" key="1">
    <citation type="submission" date="2018-08" db="EMBL/GenBank/DDBJ databases">
        <title>Jishengella sp. nov., isolated from a root of Azadirachta indica A. Juss. var. siamensis Valenton.</title>
        <authorList>
            <person name="Kuncharoen N."/>
            <person name="Tanasupawat S."/>
            <person name="Kudo T."/>
            <person name="Ohkuma M."/>
        </authorList>
    </citation>
    <scope>NUCLEOTIDE SEQUENCE [LARGE SCALE GENOMIC DNA]</scope>
    <source>
        <strain evidence="8 9">AZ1-13</strain>
    </source>
</reference>
<proteinExistence type="inferred from homology"/>
<evidence type="ECO:0000259" key="7">
    <source>
        <dbReference type="Pfam" id="PF02770"/>
    </source>
</evidence>
<keyword evidence="4 5" id="KW-0274">FAD</keyword>
<dbReference type="GO" id="GO:0050660">
    <property type="term" value="F:flavin adenine dinucleotide binding"/>
    <property type="evidence" value="ECO:0007669"/>
    <property type="project" value="InterPro"/>
</dbReference>
<dbReference type="InterPro" id="IPR037069">
    <property type="entry name" value="AcylCoA_DH/ox_N_sf"/>
</dbReference>
<sequence>MPQLDHRLRLLRRHARGWAAELRPYALDLDGDPDVVLRLRDATAFHHAARLQIPAAFNPSPLVLAGERFLLTSALERVVFCEEIARGDLGMMLALPGASMSGVLVAAIGDRAQQEWFYGRLLERPTWTFFALTEPDGGTDAAGLRTRATESTDGCGWHLTGRKRYISNALRASMGVVFHRTGDGPLGLGAALVDTTAAGFTATAVPTLGVRGAQLGALHLDAVPITAEQLLGRHLSPMRRGSWGWQRTFNLLRPTVAAMAVGLAQAACDHVREHRRVLRPDERDLLARVAGEIEGVRRLTRRAAVAVDADSGSGHLASAAKLRATRLAIGVTRWALGSFGPGARLDQPLLDKFARDATALEYMEGTGNVQRLAVAAALDRGAFDGYPGVGPTATTGGR</sequence>
<dbReference type="Gene3D" id="1.10.540.10">
    <property type="entry name" value="Acyl-CoA dehydrogenase/oxidase, N-terminal domain"/>
    <property type="match status" value="1"/>
</dbReference>
<dbReference type="AlphaFoldDB" id="A0A418MZ04"/>
<dbReference type="InterPro" id="IPR036250">
    <property type="entry name" value="AcylCo_DH-like_C"/>
</dbReference>
<dbReference type="PROSITE" id="PS00072">
    <property type="entry name" value="ACYL_COA_DH_1"/>
    <property type="match status" value="1"/>
</dbReference>
<protein>
    <submittedName>
        <fullName evidence="8">Acyl-CoA dehydrogenase</fullName>
    </submittedName>
</protein>
<feature type="domain" description="Acyl-CoA dehydrogenase/oxidase C-terminal" evidence="6">
    <location>
        <begin position="246"/>
        <end position="378"/>
    </location>
</feature>
<accession>A0A418MZ04</accession>
<gene>
    <name evidence="8" type="ORF">D2L64_05615</name>
</gene>
<evidence type="ECO:0000256" key="1">
    <source>
        <dbReference type="ARBA" id="ARBA00001974"/>
    </source>
</evidence>
<dbReference type="OrthoDB" id="3458133at2"/>
<dbReference type="CDD" id="cd00567">
    <property type="entry name" value="ACAD"/>
    <property type="match status" value="1"/>
</dbReference>
<name>A0A418MZ04_9ACTN</name>
<evidence type="ECO:0000256" key="4">
    <source>
        <dbReference type="ARBA" id="ARBA00022827"/>
    </source>
</evidence>
<dbReference type="GO" id="GO:0003995">
    <property type="term" value="F:acyl-CoA dehydrogenase activity"/>
    <property type="evidence" value="ECO:0007669"/>
    <property type="project" value="InterPro"/>
</dbReference>
<dbReference type="Pfam" id="PF00441">
    <property type="entry name" value="Acyl-CoA_dh_1"/>
    <property type="match status" value="1"/>
</dbReference>
<keyword evidence="9" id="KW-1185">Reference proteome</keyword>
<evidence type="ECO:0000313" key="9">
    <source>
        <dbReference type="Proteomes" id="UP000283832"/>
    </source>
</evidence>
<organism evidence="8 9">
    <name type="scientific">Micromonospora radicis</name>
    <dbReference type="NCBI Taxonomy" id="1894971"/>
    <lineage>
        <taxon>Bacteria</taxon>
        <taxon>Bacillati</taxon>
        <taxon>Actinomycetota</taxon>
        <taxon>Actinomycetes</taxon>
        <taxon>Micromonosporales</taxon>
        <taxon>Micromonosporaceae</taxon>
        <taxon>Micromonospora</taxon>
    </lineage>
</organism>
<dbReference type="RefSeq" id="WP_119573611.1">
    <property type="nucleotide sequence ID" value="NZ_QXEC01000003.1"/>
</dbReference>
<dbReference type="PANTHER" id="PTHR43884">
    <property type="entry name" value="ACYL-COA DEHYDROGENASE"/>
    <property type="match status" value="1"/>
</dbReference>
<feature type="domain" description="Acyl-CoA oxidase/dehydrogenase middle" evidence="7">
    <location>
        <begin position="130"/>
        <end position="223"/>
    </location>
</feature>
<comment type="cofactor">
    <cofactor evidence="1 5">
        <name>FAD</name>
        <dbReference type="ChEBI" id="CHEBI:57692"/>
    </cofactor>
</comment>
<evidence type="ECO:0000313" key="8">
    <source>
        <dbReference type="EMBL" id="RIV40317.1"/>
    </source>
</evidence>
<keyword evidence="5" id="KW-0560">Oxidoreductase</keyword>
<dbReference type="Pfam" id="PF02770">
    <property type="entry name" value="Acyl-CoA_dh_M"/>
    <property type="match status" value="1"/>
</dbReference>
<evidence type="ECO:0000256" key="5">
    <source>
        <dbReference type="RuleBase" id="RU362125"/>
    </source>
</evidence>